<name>A0A6J4LDH6_9BACT</name>
<feature type="domain" description="Peptidase M16 C-terminal" evidence="2">
    <location>
        <begin position="186"/>
        <end position="359"/>
    </location>
</feature>
<gene>
    <name evidence="3" type="ORF">AVDCRST_MAG68-2254</name>
</gene>
<dbReference type="GO" id="GO:0046872">
    <property type="term" value="F:metal ion binding"/>
    <property type="evidence" value="ECO:0007669"/>
    <property type="project" value="InterPro"/>
</dbReference>
<dbReference type="AlphaFoldDB" id="A0A6J4LDH6"/>
<dbReference type="PANTHER" id="PTHR11851:SF224">
    <property type="entry name" value="PROCESSING PROTEASE"/>
    <property type="match status" value="1"/>
</dbReference>
<feature type="domain" description="Peptidase M16 N-terminal" evidence="1">
    <location>
        <begin position="36"/>
        <end position="141"/>
    </location>
</feature>
<organism evidence="3">
    <name type="scientific">uncultured Gemmatimonadota bacterium</name>
    <dbReference type="NCBI Taxonomy" id="203437"/>
    <lineage>
        <taxon>Bacteria</taxon>
        <taxon>Pseudomonadati</taxon>
        <taxon>Gemmatimonadota</taxon>
        <taxon>environmental samples</taxon>
    </lineage>
</organism>
<dbReference type="PANTHER" id="PTHR11851">
    <property type="entry name" value="METALLOPROTEASE"/>
    <property type="match status" value="1"/>
</dbReference>
<evidence type="ECO:0000259" key="1">
    <source>
        <dbReference type="Pfam" id="PF00675"/>
    </source>
</evidence>
<dbReference type="EMBL" id="CADCTW010000110">
    <property type="protein sequence ID" value="CAA9327832.1"/>
    <property type="molecule type" value="Genomic_DNA"/>
</dbReference>
<protein>
    <recommendedName>
        <fullName evidence="4">Insulinase family protein</fullName>
    </recommendedName>
</protein>
<evidence type="ECO:0000259" key="2">
    <source>
        <dbReference type="Pfam" id="PF05193"/>
    </source>
</evidence>
<evidence type="ECO:0008006" key="4">
    <source>
        <dbReference type="Google" id="ProtNLM"/>
    </source>
</evidence>
<dbReference type="SUPFAM" id="SSF63411">
    <property type="entry name" value="LuxS/MPP-like metallohydrolase"/>
    <property type="match status" value="2"/>
</dbReference>
<dbReference type="InterPro" id="IPR011249">
    <property type="entry name" value="Metalloenz_LuxS/M16"/>
</dbReference>
<reference evidence="3" key="1">
    <citation type="submission" date="2020-02" db="EMBL/GenBank/DDBJ databases">
        <authorList>
            <person name="Meier V. D."/>
        </authorList>
    </citation>
    <scope>NUCLEOTIDE SEQUENCE</scope>
    <source>
        <strain evidence="3">AVDCRST_MAG68</strain>
    </source>
</reference>
<accession>A0A6J4LDH6</accession>
<evidence type="ECO:0000313" key="3">
    <source>
        <dbReference type="EMBL" id="CAA9327832.1"/>
    </source>
</evidence>
<sequence length="454" mass="48269">MSRERAPQPGPVRPFHFPAVESRTLSNGLRLLVAETHRFPLVSLELVMNAGGTSEEEARAGVASLTSGLLESGAGGRTADEIAETAEGLGLSLESSTGWDVAQAGFTALRARMEDGLALLADLVRRPTFPQAEVERLVQERMGTLAHRRSDPSATASELFSRYAFAADSPFSRPLGGSEATVLTLGRGDVAAFHAARYAPAGSTLVAAGAVAADEMAALAERFFGDWRGESLPAAVPAVKPRAERAAIVIAHRPGAVQSEVRVGHVGVERGAPDYIPLLVMNTILGGSFSSRLNMNLRERLGYTYGVSSAWNVRRQAGSFHVASAVQSEVTAHAVEEILREIRGIREGEVTADELRHACDYLAGVFPLTNETTSGVATRLAAMATYGLPTDYYQGHRERILSVTAGEVLEAARRRLHPERAAIVIAGDADQVRAPLEALGIGPVEVVDPAEALR</sequence>
<dbReference type="Pfam" id="PF00675">
    <property type="entry name" value="Peptidase_M16"/>
    <property type="match status" value="1"/>
</dbReference>
<dbReference type="InterPro" id="IPR050361">
    <property type="entry name" value="MPP/UQCRC_Complex"/>
</dbReference>
<dbReference type="InterPro" id="IPR007863">
    <property type="entry name" value="Peptidase_M16_C"/>
</dbReference>
<dbReference type="InterPro" id="IPR011765">
    <property type="entry name" value="Pept_M16_N"/>
</dbReference>
<dbReference type="Pfam" id="PF05193">
    <property type="entry name" value="Peptidase_M16_C"/>
    <property type="match status" value="1"/>
</dbReference>
<dbReference type="Gene3D" id="3.30.830.10">
    <property type="entry name" value="Metalloenzyme, LuxS/M16 peptidase-like"/>
    <property type="match status" value="2"/>
</dbReference>
<proteinExistence type="predicted"/>